<keyword evidence="2" id="KW-1185">Reference proteome</keyword>
<dbReference type="EMBL" id="KE747826">
    <property type="protein sequence ID" value="RMZ71322.1"/>
    <property type="molecule type" value="Genomic_DNA"/>
</dbReference>
<evidence type="ECO:0000313" key="1">
    <source>
        <dbReference type="EMBL" id="RMZ71322.1"/>
    </source>
</evidence>
<sequence>MFECRHDLLFRENASGRTPFEMAKDIYLANDVSSNPSSLSGSGHWHYHSEHCRRSHGQSKMNMLIRNPKTFIKEPEDEYSGDERVLQVCKEFADKSDGKKRKLVSLLEPNEVAKDWRRENRVVLRRMRTKRTRMKSVL</sequence>
<dbReference type="Proteomes" id="UP000265663">
    <property type="component" value="Unassembled WGS sequence"/>
</dbReference>
<accession>A0A3M7MA29</accession>
<proteinExistence type="predicted"/>
<protein>
    <submittedName>
        <fullName evidence="1">Ankyrin repeat</fullName>
    </submittedName>
</protein>
<organism evidence="1 2">
    <name type="scientific">Pyrenophora seminiperda CCB06</name>
    <dbReference type="NCBI Taxonomy" id="1302712"/>
    <lineage>
        <taxon>Eukaryota</taxon>
        <taxon>Fungi</taxon>
        <taxon>Dikarya</taxon>
        <taxon>Ascomycota</taxon>
        <taxon>Pezizomycotina</taxon>
        <taxon>Dothideomycetes</taxon>
        <taxon>Pleosporomycetidae</taxon>
        <taxon>Pleosporales</taxon>
        <taxon>Pleosporineae</taxon>
        <taxon>Pleosporaceae</taxon>
        <taxon>Pyrenophora</taxon>
    </lineage>
</organism>
<dbReference type="AlphaFoldDB" id="A0A3M7MA29"/>
<evidence type="ECO:0000313" key="2">
    <source>
        <dbReference type="Proteomes" id="UP000265663"/>
    </source>
</evidence>
<gene>
    <name evidence="1" type="ORF">GMOD_00005859</name>
</gene>
<reference evidence="1 2" key="1">
    <citation type="journal article" date="2014" name="PLoS ONE">
        <title>De novo Genome Assembly of the Fungal Plant Pathogen Pyrenophora semeniperda.</title>
        <authorList>
            <person name="Soliai M.M."/>
            <person name="Meyer S.E."/>
            <person name="Udall J.A."/>
            <person name="Elzinga D.E."/>
            <person name="Hermansen R.A."/>
            <person name="Bodily P.M."/>
            <person name="Hart A.A."/>
            <person name="Coleman C.E."/>
        </authorList>
    </citation>
    <scope>NUCLEOTIDE SEQUENCE [LARGE SCALE GENOMIC DNA]</scope>
    <source>
        <strain evidence="1 2">CCB06</strain>
        <tissue evidence="1">Mycelium</tissue>
    </source>
</reference>
<dbReference type="OrthoDB" id="539213at2759"/>
<name>A0A3M7MA29_9PLEO</name>